<protein>
    <submittedName>
        <fullName evidence="2">Uncharacterized protein</fullName>
    </submittedName>
</protein>
<name>A0A392UK90_9FABA</name>
<feature type="region of interest" description="Disordered" evidence="1">
    <location>
        <begin position="25"/>
        <end position="57"/>
    </location>
</feature>
<evidence type="ECO:0000313" key="3">
    <source>
        <dbReference type="Proteomes" id="UP000265520"/>
    </source>
</evidence>
<keyword evidence="3" id="KW-1185">Reference proteome</keyword>
<dbReference type="EMBL" id="LXQA010848362">
    <property type="protein sequence ID" value="MCI73872.1"/>
    <property type="molecule type" value="Genomic_DNA"/>
</dbReference>
<feature type="non-terminal residue" evidence="2">
    <location>
        <position position="57"/>
    </location>
</feature>
<dbReference type="AlphaFoldDB" id="A0A392UK90"/>
<proteinExistence type="predicted"/>
<feature type="compositionally biased region" description="Acidic residues" evidence="1">
    <location>
        <begin position="33"/>
        <end position="45"/>
    </location>
</feature>
<sequence length="57" mass="6014">MKAGSCEDDLQGQRSVELMVGEKLSEKSNPDDHVEDVDGCDEEVPSCELAGGGFDVG</sequence>
<comment type="caution">
    <text evidence="2">The sequence shown here is derived from an EMBL/GenBank/DDBJ whole genome shotgun (WGS) entry which is preliminary data.</text>
</comment>
<organism evidence="2 3">
    <name type="scientific">Trifolium medium</name>
    <dbReference type="NCBI Taxonomy" id="97028"/>
    <lineage>
        <taxon>Eukaryota</taxon>
        <taxon>Viridiplantae</taxon>
        <taxon>Streptophyta</taxon>
        <taxon>Embryophyta</taxon>
        <taxon>Tracheophyta</taxon>
        <taxon>Spermatophyta</taxon>
        <taxon>Magnoliopsida</taxon>
        <taxon>eudicotyledons</taxon>
        <taxon>Gunneridae</taxon>
        <taxon>Pentapetalae</taxon>
        <taxon>rosids</taxon>
        <taxon>fabids</taxon>
        <taxon>Fabales</taxon>
        <taxon>Fabaceae</taxon>
        <taxon>Papilionoideae</taxon>
        <taxon>50 kb inversion clade</taxon>
        <taxon>NPAAA clade</taxon>
        <taxon>Hologalegina</taxon>
        <taxon>IRL clade</taxon>
        <taxon>Trifolieae</taxon>
        <taxon>Trifolium</taxon>
    </lineage>
</organism>
<accession>A0A392UK90</accession>
<reference evidence="2 3" key="1">
    <citation type="journal article" date="2018" name="Front. Plant Sci.">
        <title>Red Clover (Trifolium pratense) and Zigzag Clover (T. medium) - A Picture of Genomic Similarities and Differences.</title>
        <authorList>
            <person name="Dluhosova J."/>
            <person name="Istvanek J."/>
            <person name="Nedelnik J."/>
            <person name="Repkova J."/>
        </authorList>
    </citation>
    <scope>NUCLEOTIDE SEQUENCE [LARGE SCALE GENOMIC DNA]</scope>
    <source>
        <strain evidence="3">cv. 10/8</strain>
        <tissue evidence="2">Leaf</tissue>
    </source>
</reference>
<evidence type="ECO:0000313" key="2">
    <source>
        <dbReference type="EMBL" id="MCI73872.1"/>
    </source>
</evidence>
<dbReference type="Proteomes" id="UP000265520">
    <property type="component" value="Unassembled WGS sequence"/>
</dbReference>
<evidence type="ECO:0000256" key="1">
    <source>
        <dbReference type="SAM" id="MobiDB-lite"/>
    </source>
</evidence>